<sequence>MTGWIRPAGAVAWRTAPGGVPDRRHRGPLCAEAAPRAHGAGPVG</sequence>
<feature type="region of interest" description="Disordered" evidence="1">
    <location>
        <begin position="15"/>
        <end position="44"/>
    </location>
</feature>
<evidence type="ECO:0000256" key="1">
    <source>
        <dbReference type="SAM" id="MobiDB-lite"/>
    </source>
</evidence>
<dbReference type="EMBL" id="JAWCTQ010000010">
    <property type="protein sequence ID" value="MDT9682620.1"/>
    <property type="molecule type" value="Genomic_DNA"/>
</dbReference>
<protein>
    <submittedName>
        <fullName evidence="2">Uncharacterized protein</fullName>
    </submittedName>
</protein>
<keyword evidence="3" id="KW-1185">Reference proteome</keyword>
<evidence type="ECO:0000313" key="3">
    <source>
        <dbReference type="Proteomes" id="UP001250181"/>
    </source>
</evidence>
<reference evidence="2 3" key="1">
    <citation type="submission" date="2023-09" db="EMBL/GenBank/DDBJ databases">
        <title>Streptomyces sp. nov.: A antagonism against Alternaria gaisen Producing Streptochlin, Isolated from Tamarix root soil.</title>
        <authorList>
            <person name="Chen Y."/>
        </authorList>
    </citation>
    <scope>NUCLEOTIDE SEQUENCE [LARGE SCALE GENOMIC DNA]</scope>
    <source>
        <strain evidence="2 3">TRM76323</strain>
    </source>
</reference>
<accession>A0ABU3QIM5</accession>
<comment type="caution">
    <text evidence="2">The sequence shown here is derived from an EMBL/GenBank/DDBJ whole genome shotgun (WGS) entry which is preliminary data.</text>
</comment>
<name>A0ABU3QIM5_9ACTN</name>
<gene>
    <name evidence="2" type="ORF">RND61_11150</name>
</gene>
<proteinExistence type="predicted"/>
<evidence type="ECO:0000313" key="2">
    <source>
        <dbReference type="EMBL" id="MDT9682620.1"/>
    </source>
</evidence>
<dbReference type="RefSeq" id="WP_315877695.1">
    <property type="nucleotide sequence ID" value="NZ_JAWCTQ010000010.1"/>
</dbReference>
<dbReference type="Proteomes" id="UP001250181">
    <property type="component" value="Unassembled WGS sequence"/>
</dbReference>
<organism evidence="2 3">
    <name type="scientific">Streptomyces tamarix</name>
    <dbReference type="NCBI Taxonomy" id="3078565"/>
    <lineage>
        <taxon>Bacteria</taxon>
        <taxon>Bacillati</taxon>
        <taxon>Actinomycetota</taxon>
        <taxon>Actinomycetes</taxon>
        <taxon>Kitasatosporales</taxon>
        <taxon>Streptomycetaceae</taxon>
        <taxon>Streptomyces</taxon>
    </lineage>
</organism>